<gene>
    <name evidence="2" type="ORF">MBBAR_1c02860</name>
</gene>
<dbReference type="Proteomes" id="UP000191661">
    <property type="component" value="Unassembled WGS sequence"/>
</dbReference>
<dbReference type="GO" id="GO:0008168">
    <property type="term" value="F:methyltransferase activity"/>
    <property type="evidence" value="ECO:0007669"/>
    <property type="project" value="UniProtKB-KW"/>
</dbReference>
<dbReference type="RefSeq" id="WP_158082497.1">
    <property type="nucleotide sequence ID" value="NZ_JXMW01000001.1"/>
</dbReference>
<keyword evidence="2" id="KW-0489">Methyltransferase</keyword>
<dbReference type="Pfam" id="PF13847">
    <property type="entry name" value="Methyltransf_31"/>
    <property type="match status" value="1"/>
</dbReference>
<reference evidence="2 3" key="1">
    <citation type="submission" date="2014-12" db="EMBL/GenBank/DDBJ databases">
        <title>Genome sequence of Methanobrevibacter arboriphilicus DH1, DSM1125.</title>
        <authorList>
            <person name="Poehlein A."/>
            <person name="Thauer R.K."/>
            <person name="Seedorf H."/>
            <person name="Daniel R."/>
        </authorList>
    </citation>
    <scope>NUCLEOTIDE SEQUENCE [LARGE SCALE GENOMIC DNA]</scope>
    <source>
        <strain evidence="2 3">DH1</strain>
    </source>
</reference>
<dbReference type="EMBL" id="JXMW01000001">
    <property type="protein sequence ID" value="OQD59876.1"/>
    <property type="molecule type" value="Genomic_DNA"/>
</dbReference>
<comment type="caution">
    <text evidence="2">The sequence shown here is derived from an EMBL/GenBank/DDBJ whole genome shotgun (WGS) entry which is preliminary data.</text>
</comment>
<feature type="domain" description="Methyltransferase" evidence="1">
    <location>
        <begin position="11"/>
        <end position="122"/>
    </location>
</feature>
<proteinExistence type="predicted"/>
<dbReference type="InterPro" id="IPR029063">
    <property type="entry name" value="SAM-dependent_MTases_sf"/>
</dbReference>
<dbReference type="InterPro" id="IPR025714">
    <property type="entry name" value="Methyltranfer_dom"/>
</dbReference>
<dbReference type="Gene3D" id="3.40.50.150">
    <property type="entry name" value="Vaccinia Virus protein VP39"/>
    <property type="match status" value="1"/>
</dbReference>
<keyword evidence="3" id="KW-1185">Reference proteome</keyword>
<dbReference type="CDD" id="cd02440">
    <property type="entry name" value="AdoMet_MTases"/>
    <property type="match status" value="1"/>
</dbReference>
<protein>
    <submittedName>
        <fullName evidence="2">Putative methyltransferase</fullName>
    </submittedName>
</protein>
<dbReference type="SUPFAM" id="SSF53335">
    <property type="entry name" value="S-adenosyl-L-methionine-dependent methyltransferases"/>
    <property type="match status" value="1"/>
</dbReference>
<accession>A0A1V6N5X3</accession>
<organism evidence="2 3">
    <name type="scientific">Methanobrevibacter arboriphilus JCM 13429 = DSM 1125</name>
    <dbReference type="NCBI Taxonomy" id="1300164"/>
    <lineage>
        <taxon>Archaea</taxon>
        <taxon>Methanobacteriati</taxon>
        <taxon>Methanobacteriota</taxon>
        <taxon>Methanomada group</taxon>
        <taxon>Methanobacteria</taxon>
        <taxon>Methanobacteriales</taxon>
        <taxon>Methanobacteriaceae</taxon>
        <taxon>Methanobrevibacter</taxon>
    </lineage>
</organism>
<dbReference type="AlphaFoldDB" id="A0A1V6N5X3"/>
<dbReference type="GO" id="GO:0032259">
    <property type="term" value="P:methylation"/>
    <property type="evidence" value="ECO:0007669"/>
    <property type="project" value="UniProtKB-KW"/>
</dbReference>
<name>A0A1V6N5X3_METAZ</name>
<sequence>MKIIKDNIENSDKIRILDLAGGKGGVSIPLAKETGAYIKIVDIIPEFIEEARKKSLEHGLKNDFYELKVDDVNNTIINERNWDLVLFCGGGNILGSPEETINKLSKIIKPNGYIIFDGGYLEDNSLEKNLRYDKHVYLKYDKWIELFNLNGLEIINEILSDGKKFSSINKLNTELISKRAEELKEKYPELSVLFNNYVQEHEDGVYDLENSIIALTWLLKKNK</sequence>
<evidence type="ECO:0000259" key="1">
    <source>
        <dbReference type="Pfam" id="PF13847"/>
    </source>
</evidence>
<evidence type="ECO:0000313" key="2">
    <source>
        <dbReference type="EMBL" id="OQD59876.1"/>
    </source>
</evidence>
<evidence type="ECO:0000313" key="3">
    <source>
        <dbReference type="Proteomes" id="UP000191661"/>
    </source>
</evidence>
<keyword evidence="2" id="KW-0808">Transferase</keyword>